<feature type="region of interest" description="Disordered" evidence="2">
    <location>
        <begin position="159"/>
        <end position="198"/>
    </location>
</feature>
<gene>
    <name evidence="3" type="ORF">VITISV_014560</name>
</gene>
<keyword evidence="1" id="KW-0175">Coiled coil</keyword>
<feature type="region of interest" description="Disordered" evidence="2">
    <location>
        <begin position="40"/>
        <end position="109"/>
    </location>
</feature>
<feature type="compositionally biased region" description="Basic residues" evidence="2">
    <location>
        <begin position="81"/>
        <end position="90"/>
    </location>
</feature>
<evidence type="ECO:0000313" key="3">
    <source>
        <dbReference type="EMBL" id="CAN65648.1"/>
    </source>
</evidence>
<reference evidence="3" key="1">
    <citation type="journal article" date="2007" name="PLoS ONE">
        <title>The first genome sequence of an elite grapevine cultivar (Pinot noir Vitis vinifera L.): coping with a highly heterozygous genome.</title>
        <authorList>
            <person name="Velasco R."/>
            <person name="Zharkikh A."/>
            <person name="Troggio M."/>
            <person name="Cartwright D.A."/>
            <person name="Cestaro A."/>
            <person name="Pruss D."/>
            <person name="Pindo M."/>
            <person name="FitzGerald L.M."/>
            <person name="Vezzulli S."/>
            <person name="Reid J."/>
            <person name="Malacarne G."/>
            <person name="Iliev D."/>
            <person name="Coppola G."/>
            <person name="Wardell B."/>
            <person name="Micheletti D."/>
            <person name="Macalma T."/>
            <person name="Facci M."/>
            <person name="Mitchell J.T."/>
            <person name="Perazzolli M."/>
            <person name="Eldredge G."/>
            <person name="Gatto P."/>
            <person name="Oyzerski R."/>
            <person name="Moretto M."/>
            <person name="Gutin N."/>
            <person name="Stefanini M."/>
            <person name="Chen Y."/>
            <person name="Segala C."/>
            <person name="Davenport C."/>
            <person name="Dematte L."/>
            <person name="Mraz A."/>
            <person name="Battilana J."/>
            <person name="Stormo K."/>
            <person name="Costa F."/>
            <person name="Tao Q."/>
            <person name="Si-Ammour A."/>
            <person name="Harkins T."/>
            <person name="Lackey A."/>
            <person name="Perbost C."/>
            <person name="Taillon B."/>
            <person name="Stella A."/>
            <person name="Solovyev V."/>
            <person name="Fawcett J.A."/>
            <person name="Sterck L."/>
            <person name="Vandepoele K."/>
            <person name="Grando S.M."/>
            <person name="Toppo S."/>
            <person name="Moser C."/>
            <person name="Lanchbury J."/>
            <person name="Bogden R."/>
            <person name="Skolnick M."/>
            <person name="Sgaramella V."/>
            <person name="Bhatnagar S.K."/>
            <person name="Fontana P."/>
            <person name="Gutin A."/>
            <person name="Van de Peer Y."/>
            <person name="Salamini F."/>
            <person name="Viola R."/>
        </authorList>
    </citation>
    <scope>NUCLEOTIDE SEQUENCE</scope>
</reference>
<feature type="compositionally biased region" description="Basic and acidic residues" evidence="2">
    <location>
        <begin position="41"/>
        <end position="78"/>
    </location>
</feature>
<organism evidence="3">
    <name type="scientific">Vitis vinifera</name>
    <name type="common">Grape</name>
    <dbReference type="NCBI Taxonomy" id="29760"/>
    <lineage>
        <taxon>Eukaryota</taxon>
        <taxon>Viridiplantae</taxon>
        <taxon>Streptophyta</taxon>
        <taxon>Embryophyta</taxon>
        <taxon>Tracheophyta</taxon>
        <taxon>Spermatophyta</taxon>
        <taxon>Magnoliopsida</taxon>
        <taxon>eudicotyledons</taxon>
        <taxon>Gunneridae</taxon>
        <taxon>Pentapetalae</taxon>
        <taxon>rosids</taxon>
        <taxon>Vitales</taxon>
        <taxon>Vitaceae</taxon>
        <taxon>Viteae</taxon>
        <taxon>Vitis</taxon>
    </lineage>
</organism>
<sequence length="518" mass="56947">MAVIREPQEYVINILPRKMPKEVVSGEHYIVKDLPIYQASKEADAEKRRALLDNREKKKNEGTLRKAPGQKRDADSPPKKTPAKRRKLVKNGKGVKESTPPKEFAPPPITHEAEVMIEEPVNPAPHSISSGSGHVAGLNHSSTSLAVVARLANLAEEAASVNHPDSRNPDADAAEAVSTTPMEEEGAEIQSQPSDDPNRLALVLVTGSPSKRPRSARNLRSGLLGRLQDRQQEIEVSCSSAHDAHPDGSEVEMATEPPTVPAMVPAEVAPGEIHPAVNVEAPNPEQESSSLASSEGNPVNDAVCGSASPFSYAELEEKLKQIPPGLPTVMPLAQMFEMVETLVSGLRGMANQYDLFTDLLRTTDYMKAFAARHKDTEDQLRLRLVEAEASVSTARGENEALRADLADAKSREESMEARLQEAEDEMARLRGEVRQLRTEASIEKKQKEDLQLRLSAQKKELEREFAAEREELEADYQKQVDDTFIFGYRCCMKKNGIKRGVPSIPPGEKKKLHDKAVP</sequence>
<feature type="compositionally biased region" description="Basic and acidic residues" evidence="2">
    <location>
        <begin position="507"/>
        <end position="518"/>
    </location>
</feature>
<name>A5BGY2_VITVI</name>
<feature type="region of interest" description="Disordered" evidence="2">
    <location>
        <begin position="281"/>
        <end position="300"/>
    </location>
</feature>
<evidence type="ECO:0000256" key="2">
    <source>
        <dbReference type="SAM" id="MobiDB-lite"/>
    </source>
</evidence>
<feature type="coiled-coil region" evidence="1">
    <location>
        <begin position="384"/>
        <end position="478"/>
    </location>
</feature>
<dbReference type="EMBL" id="AM459212">
    <property type="protein sequence ID" value="CAN65648.1"/>
    <property type="molecule type" value="Genomic_DNA"/>
</dbReference>
<feature type="compositionally biased region" description="Polar residues" evidence="2">
    <location>
        <begin position="285"/>
        <end position="297"/>
    </location>
</feature>
<dbReference type="AlphaFoldDB" id="A5BGY2"/>
<dbReference type="Gene3D" id="1.10.287.1490">
    <property type="match status" value="1"/>
</dbReference>
<feature type="region of interest" description="Disordered" evidence="2">
    <location>
        <begin position="497"/>
        <end position="518"/>
    </location>
</feature>
<accession>A5BGY2</accession>
<evidence type="ECO:0000256" key="1">
    <source>
        <dbReference type="SAM" id="Coils"/>
    </source>
</evidence>
<protein>
    <submittedName>
        <fullName evidence="3">Uncharacterized protein</fullName>
    </submittedName>
</protein>
<proteinExistence type="predicted"/>